<dbReference type="EMBL" id="JACRTK010000003">
    <property type="protein sequence ID" value="MBC8591130.1"/>
    <property type="molecule type" value="Genomic_DNA"/>
</dbReference>
<dbReference type="InterPro" id="IPR046749">
    <property type="entry name" value="SHOCT_2"/>
</dbReference>
<gene>
    <name evidence="2" type="ORF">H8689_08375</name>
</gene>
<evidence type="ECO:0000313" key="2">
    <source>
        <dbReference type="EMBL" id="MBC8591130.1"/>
    </source>
</evidence>
<name>A0A926F378_9FIRM</name>
<reference evidence="2 3" key="1">
    <citation type="submission" date="2020-08" db="EMBL/GenBank/DDBJ databases">
        <title>Genome public.</title>
        <authorList>
            <person name="Liu C."/>
            <person name="Sun Q."/>
        </authorList>
    </citation>
    <scope>NUCLEOTIDE SEQUENCE [LARGE SCALE GENOMIC DNA]</scope>
    <source>
        <strain evidence="2 3">NSJ-26</strain>
    </source>
</reference>
<dbReference type="AlphaFoldDB" id="A0A926F378"/>
<evidence type="ECO:0000259" key="1">
    <source>
        <dbReference type="Pfam" id="PF20612"/>
    </source>
</evidence>
<dbReference type="RefSeq" id="WP_249324126.1">
    <property type="nucleotide sequence ID" value="NZ_JACRTK010000003.1"/>
</dbReference>
<keyword evidence="3" id="KW-1185">Reference proteome</keyword>
<comment type="caution">
    <text evidence="2">The sequence shown here is derived from an EMBL/GenBank/DDBJ whole genome shotgun (WGS) entry which is preliminary data.</text>
</comment>
<feature type="domain" description="SHOCT-like" evidence="1">
    <location>
        <begin position="26"/>
        <end position="77"/>
    </location>
</feature>
<protein>
    <recommendedName>
        <fullName evidence="1">SHOCT-like domain-containing protein</fullName>
    </recommendedName>
</protein>
<dbReference type="Proteomes" id="UP000601522">
    <property type="component" value="Unassembled WGS sequence"/>
</dbReference>
<organism evidence="2 3">
    <name type="scientific">Wansuia hejianensis</name>
    <dbReference type="NCBI Taxonomy" id="2763667"/>
    <lineage>
        <taxon>Bacteria</taxon>
        <taxon>Bacillati</taxon>
        <taxon>Bacillota</taxon>
        <taxon>Clostridia</taxon>
        <taxon>Lachnospirales</taxon>
        <taxon>Lachnospiraceae</taxon>
        <taxon>Wansuia</taxon>
    </lineage>
</organism>
<proteinExistence type="predicted"/>
<accession>A0A926F378</accession>
<evidence type="ECO:0000313" key="3">
    <source>
        <dbReference type="Proteomes" id="UP000601522"/>
    </source>
</evidence>
<sequence length="78" mass="9397">MKQTENKNVQQITEETFESNDLKRKMSEEQIQREFNYIQAENILKKMLEKGLINEVEFDRITELNRKTFSPFLAKIMP</sequence>
<dbReference type="Pfam" id="PF20612">
    <property type="entry name" value="SHOCT_2"/>
    <property type="match status" value="1"/>
</dbReference>